<dbReference type="CDD" id="cd03223">
    <property type="entry name" value="ABCD_peroxisomal_ALDP"/>
    <property type="match status" value="1"/>
</dbReference>
<evidence type="ECO:0000256" key="7">
    <source>
        <dbReference type="ARBA" id="ARBA00023136"/>
    </source>
</evidence>
<keyword evidence="6 9" id="KW-1133">Transmembrane helix</keyword>
<dbReference type="PANTHER" id="PTHR11384:SF59">
    <property type="entry name" value="LYSOSOMAL COBALAMIN TRANSPORTER ABCD4"/>
    <property type="match status" value="1"/>
</dbReference>
<dbReference type="InterPro" id="IPR003439">
    <property type="entry name" value="ABC_transporter-like_ATP-bd"/>
</dbReference>
<proteinExistence type="inferred from homology"/>
<dbReference type="SUPFAM" id="SSF52540">
    <property type="entry name" value="P-loop containing nucleoside triphosphate hydrolases"/>
    <property type="match status" value="1"/>
</dbReference>
<evidence type="ECO:0000256" key="3">
    <source>
        <dbReference type="ARBA" id="ARBA00022692"/>
    </source>
</evidence>
<dbReference type="PROSITE" id="PS50893">
    <property type="entry name" value="ABC_TRANSPORTER_2"/>
    <property type="match status" value="1"/>
</dbReference>
<evidence type="ECO:0000256" key="2">
    <source>
        <dbReference type="ARBA" id="ARBA00022448"/>
    </source>
</evidence>
<dbReference type="PANTHER" id="PTHR11384">
    <property type="entry name" value="ATP-BINDING CASSETTE, SUB-FAMILY D MEMBER"/>
    <property type="match status" value="1"/>
</dbReference>
<evidence type="ECO:0000256" key="4">
    <source>
        <dbReference type="ARBA" id="ARBA00022741"/>
    </source>
</evidence>
<dbReference type="AlphaFoldDB" id="F4Q3F2"/>
<reference evidence="12" key="1">
    <citation type="journal article" date="2011" name="Genome Res.">
        <title>Phylogeny-wide analysis of social amoeba genomes highlights ancient origins for complex intercellular communication.</title>
        <authorList>
            <person name="Heidel A.J."/>
            <person name="Lawal H.M."/>
            <person name="Felder M."/>
            <person name="Schilde C."/>
            <person name="Helps N.R."/>
            <person name="Tunggal B."/>
            <person name="Rivero F."/>
            <person name="John U."/>
            <person name="Schleicher M."/>
            <person name="Eichinger L."/>
            <person name="Platzer M."/>
            <person name="Noegel A.A."/>
            <person name="Schaap P."/>
            <person name="Gloeckner G."/>
        </authorList>
    </citation>
    <scope>NUCLEOTIDE SEQUENCE [LARGE SCALE GENOMIC DNA]</scope>
    <source>
        <strain evidence="12">SH3</strain>
    </source>
</reference>
<feature type="compositionally biased region" description="Polar residues" evidence="8">
    <location>
        <begin position="52"/>
        <end position="70"/>
    </location>
</feature>
<feature type="region of interest" description="Disordered" evidence="8">
    <location>
        <begin position="52"/>
        <end position="71"/>
    </location>
</feature>
<dbReference type="Pfam" id="PF06472">
    <property type="entry name" value="ABC_membrane_2"/>
    <property type="match status" value="1"/>
</dbReference>
<keyword evidence="7 9" id="KW-0472">Membrane</keyword>
<evidence type="ECO:0000259" key="10">
    <source>
        <dbReference type="PROSITE" id="PS50893"/>
    </source>
</evidence>
<dbReference type="RefSeq" id="XP_004355295.1">
    <property type="nucleotide sequence ID" value="XM_004355243.1"/>
</dbReference>
<feature type="domain" description="ABC transporter" evidence="10">
    <location>
        <begin position="475"/>
        <end position="702"/>
    </location>
</feature>
<dbReference type="GO" id="GO:0006635">
    <property type="term" value="P:fatty acid beta-oxidation"/>
    <property type="evidence" value="ECO:0007669"/>
    <property type="project" value="TreeGrafter"/>
</dbReference>
<dbReference type="InterPro" id="IPR027417">
    <property type="entry name" value="P-loop_NTPase"/>
</dbReference>
<dbReference type="GeneID" id="14869725"/>
<evidence type="ECO:0000256" key="1">
    <source>
        <dbReference type="ARBA" id="ARBA00008575"/>
    </source>
</evidence>
<evidence type="ECO:0000313" key="11">
    <source>
        <dbReference type="EMBL" id="EGG16821.1"/>
    </source>
</evidence>
<dbReference type="GO" id="GO:0005324">
    <property type="term" value="F:long-chain fatty acid transmembrane transporter activity"/>
    <property type="evidence" value="ECO:0007669"/>
    <property type="project" value="TreeGrafter"/>
</dbReference>
<dbReference type="InterPro" id="IPR011527">
    <property type="entry name" value="ABC1_TM_dom"/>
</dbReference>
<name>F4Q3F2_CACFS</name>
<dbReference type="GO" id="GO:0042760">
    <property type="term" value="P:very long-chain fatty acid catabolic process"/>
    <property type="evidence" value="ECO:0007669"/>
    <property type="project" value="TreeGrafter"/>
</dbReference>
<dbReference type="STRING" id="1054147.F4Q3F2"/>
<dbReference type="OMA" id="RESSANH"/>
<feature type="transmembrane region" description="Helical" evidence="9">
    <location>
        <begin position="184"/>
        <end position="204"/>
    </location>
</feature>
<comment type="similarity">
    <text evidence="1">Belongs to the ABC transporter superfamily. ABCD family. Peroxisomal fatty acyl CoA transporter (TC 3.A.1.203) subfamily.</text>
</comment>
<dbReference type="GO" id="GO:0005778">
    <property type="term" value="C:peroxisomal membrane"/>
    <property type="evidence" value="ECO:0007669"/>
    <property type="project" value="TreeGrafter"/>
</dbReference>
<keyword evidence="2" id="KW-0813">Transport</keyword>
<feature type="transmembrane region" description="Helical" evidence="9">
    <location>
        <begin position="236"/>
        <end position="256"/>
    </location>
</feature>
<protein>
    <recommendedName>
        <fullName evidence="10">ABC transporter domain-containing protein</fullName>
    </recommendedName>
</protein>
<feature type="region of interest" description="Disordered" evidence="8">
    <location>
        <begin position="1"/>
        <end position="45"/>
    </location>
</feature>
<evidence type="ECO:0000256" key="8">
    <source>
        <dbReference type="SAM" id="MobiDB-lite"/>
    </source>
</evidence>
<keyword evidence="12" id="KW-1185">Reference proteome</keyword>
<dbReference type="GO" id="GO:0140359">
    <property type="term" value="F:ABC-type transporter activity"/>
    <property type="evidence" value="ECO:0007669"/>
    <property type="project" value="InterPro"/>
</dbReference>
<dbReference type="SMART" id="SM00382">
    <property type="entry name" value="AAA"/>
    <property type="match status" value="1"/>
</dbReference>
<keyword evidence="5" id="KW-0067">ATP-binding</keyword>
<keyword evidence="3 9" id="KW-0812">Transmembrane</keyword>
<evidence type="ECO:0000256" key="6">
    <source>
        <dbReference type="ARBA" id="ARBA00022989"/>
    </source>
</evidence>
<dbReference type="GO" id="GO:0015910">
    <property type="term" value="P:long-chain fatty acid import into peroxisome"/>
    <property type="evidence" value="ECO:0007669"/>
    <property type="project" value="TreeGrafter"/>
</dbReference>
<dbReference type="GO" id="GO:0005524">
    <property type="term" value="F:ATP binding"/>
    <property type="evidence" value="ECO:0007669"/>
    <property type="project" value="UniProtKB-KW"/>
</dbReference>
<dbReference type="Gene3D" id="3.40.50.300">
    <property type="entry name" value="P-loop containing nucleotide triphosphate hydrolases"/>
    <property type="match status" value="1"/>
</dbReference>
<dbReference type="Pfam" id="PF00005">
    <property type="entry name" value="ABC_tran"/>
    <property type="match status" value="1"/>
</dbReference>
<dbReference type="OrthoDB" id="422637at2759"/>
<dbReference type="InterPro" id="IPR050835">
    <property type="entry name" value="ABC_transporter_sub-D"/>
</dbReference>
<gene>
    <name evidence="11" type="ORF">DFA_07799</name>
</gene>
<sequence length="702" mass="80872">MSSNNNNNNHQNGRYTLLNNNNHDNDDDEQHIIVNDNNNNNNETYRERGQRTSIDNNNYYNNSFGSQSPPYSDDNMCDDHEIGDIDETEPSLQDDQHVVGANGNNVNNSNTRRRRWKRNPLAPIRHRSKIKRLLSTRDDRVPTTVESHLRRWKDIYNQKKTIKQRKETRYDVKLLRRLGSIISLLFYNPLVPIALIVVLLGLAVSQTYTSKFTGEFLGSVYASLFSGDKQEFRKSAIKGLMILILSAVFDATIKMLNDMLAWRWRHTLVLTMQTRYLHLRVRTYAESIALQHLARRRSTEPTAVEEAQTRHQFAVLMHNKVFVIGFTYLLNLFSDLFTYLSPLINYCIIAIPIFLGWQSSISSTNVTEFSYNCIMLASGFSQYINVSTNISQMSSYIQRISTMIESCDQLYIKQLEQDKEKLNNINHHGGSSPSTPSPEMIHSIQLDINNINNNNNNNNNNVVGKLIVNSDTESISLDNLSYYTPKGKILYSNVSFKVEKGNNLLIMGPSGCGKSSLVRVINGLWSHYTGTITRPCNNRLFFLSQQPYLIFGSLEDQIVYPYTVATHRIQPDELRELFDRLSMGYLIDREQEIKRRGDLNDLTHNWLNQLSPGEQQIISILRMFYHRPMFAMMDESTSSIPHATEDLVYQQCQQLGITVLSVGHRESLIKHHQQLLLFDNDLNWSIKQINPNNNNIPSITTQ</sequence>
<evidence type="ECO:0000313" key="12">
    <source>
        <dbReference type="Proteomes" id="UP000007797"/>
    </source>
</evidence>
<accession>F4Q3F2</accession>
<evidence type="ECO:0000256" key="9">
    <source>
        <dbReference type="SAM" id="Phobius"/>
    </source>
</evidence>
<dbReference type="InterPro" id="IPR003593">
    <property type="entry name" value="AAA+_ATPase"/>
</dbReference>
<keyword evidence="4" id="KW-0547">Nucleotide-binding</keyword>
<dbReference type="KEGG" id="dfa:DFA_07799"/>
<dbReference type="GO" id="GO:0016887">
    <property type="term" value="F:ATP hydrolysis activity"/>
    <property type="evidence" value="ECO:0007669"/>
    <property type="project" value="InterPro"/>
</dbReference>
<organism evidence="11 12">
    <name type="scientific">Cavenderia fasciculata</name>
    <name type="common">Slime mold</name>
    <name type="synonym">Dictyostelium fasciculatum</name>
    <dbReference type="NCBI Taxonomy" id="261658"/>
    <lineage>
        <taxon>Eukaryota</taxon>
        <taxon>Amoebozoa</taxon>
        <taxon>Evosea</taxon>
        <taxon>Eumycetozoa</taxon>
        <taxon>Dictyostelia</taxon>
        <taxon>Acytosteliales</taxon>
        <taxon>Cavenderiaceae</taxon>
        <taxon>Cavenderia</taxon>
    </lineage>
</organism>
<dbReference type="GO" id="GO:0007031">
    <property type="term" value="P:peroxisome organization"/>
    <property type="evidence" value="ECO:0007669"/>
    <property type="project" value="TreeGrafter"/>
</dbReference>
<dbReference type="EMBL" id="GL883021">
    <property type="protein sequence ID" value="EGG16821.1"/>
    <property type="molecule type" value="Genomic_DNA"/>
</dbReference>
<evidence type="ECO:0000256" key="5">
    <source>
        <dbReference type="ARBA" id="ARBA00022840"/>
    </source>
</evidence>
<dbReference type="Proteomes" id="UP000007797">
    <property type="component" value="Unassembled WGS sequence"/>
</dbReference>